<comment type="caution">
    <text evidence="1">The sequence shown here is derived from an EMBL/GenBank/DDBJ whole genome shotgun (WGS) entry which is preliminary data.</text>
</comment>
<organism evidence="1 2">
    <name type="scientific">Paramecium octaurelia</name>
    <dbReference type="NCBI Taxonomy" id="43137"/>
    <lineage>
        <taxon>Eukaryota</taxon>
        <taxon>Sar</taxon>
        <taxon>Alveolata</taxon>
        <taxon>Ciliophora</taxon>
        <taxon>Intramacronucleata</taxon>
        <taxon>Oligohymenophorea</taxon>
        <taxon>Peniculida</taxon>
        <taxon>Parameciidae</taxon>
        <taxon>Paramecium</taxon>
    </lineage>
</organism>
<accession>A0A8S1VJ44</accession>
<reference evidence="1" key="1">
    <citation type="submission" date="2021-01" db="EMBL/GenBank/DDBJ databases">
        <authorList>
            <consortium name="Genoscope - CEA"/>
            <person name="William W."/>
        </authorList>
    </citation>
    <scope>NUCLEOTIDE SEQUENCE</scope>
</reference>
<gene>
    <name evidence="1" type="ORF">POCTA_138.1.T0670003</name>
</gene>
<name>A0A8S1VJ44_PAROT</name>
<dbReference type="Proteomes" id="UP000683925">
    <property type="component" value="Unassembled WGS sequence"/>
</dbReference>
<dbReference type="AlphaFoldDB" id="A0A8S1VJ44"/>
<evidence type="ECO:0000313" key="2">
    <source>
        <dbReference type="Proteomes" id="UP000683925"/>
    </source>
</evidence>
<keyword evidence="2" id="KW-1185">Reference proteome</keyword>
<dbReference type="EMBL" id="CAJJDP010000066">
    <property type="protein sequence ID" value="CAD8176275.1"/>
    <property type="molecule type" value="Genomic_DNA"/>
</dbReference>
<evidence type="ECO:0000313" key="1">
    <source>
        <dbReference type="EMBL" id="CAD8176275.1"/>
    </source>
</evidence>
<proteinExistence type="predicted"/>
<sequence>MVYHLATGSDTFEFQIFRLSLSVSKIHQNKYIKKGGLIKLMQYAISQDLLLGVIEMNTY</sequence>
<protein>
    <submittedName>
        <fullName evidence="1">Uncharacterized protein</fullName>
    </submittedName>
</protein>